<proteinExistence type="predicted"/>
<dbReference type="InterPro" id="IPR056592">
    <property type="entry name" value="Beta-prop_At3g26010-like"/>
</dbReference>
<evidence type="ECO:0000259" key="1">
    <source>
        <dbReference type="SMART" id="SM00256"/>
    </source>
</evidence>
<dbReference type="SUPFAM" id="SSF81383">
    <property type="entry name" value="F-box domain"/>
    <property type="match status" value="1"/>
</dbReference>
<dbReference type="InterPro" id="IPR011043">
    <property type="entry name" value="Gal_Oxase/kelch_b-propeller"/>
</dbReference>
<sequence>MMDFFTEDLWSIILARLPLKTMATSKLVCKQWKSILESPFLQEIFLSHHQNSHPSWSLMRRDAPEKVVAHYGCEVWGLPRSLGSYYTVLAYTDIGLILLHVRTLFVDETYYVANPITKQRIKIPPPSEDLLGFAETTEELGFVDSYFFLRQASLVAQTENGVVLGYKVVLTGTRFRDTGCFIVFLMYSSETGTWSYKTLQSSLPLVSSYHCDSISLNGNLYWLGNNLVSQDVLVSYDFYGSENQCRVIPFPDSEEEKPNFKRSCTASEGNLMYMNITSQYKDDGSLENKLRVWRLKNGSEWQLVSETSPAFIKTGTDYIPLVINPFDANTVYLWSEMDKSLVSLNLRNGNLELHNELERSSNGQTLSSFRCIKEMNTMECLSNSYFSFVLPRWLYRIPRRQH</sequence>
<dbReference type="InterPro" id="IPR036047">
    <property type="entry name" value="F-box-like_dom_sf"/>
</dbReference>
<dbReference type="Pfam" id="PF24750">
    <property type="entry name" value="b-prop_At3g26010-like"/>
    <property type="match status" value="1"/>
</dbReference>
<accession>A0A6D2IZH5</accession>
<dbReference type="OrthoDB" id="1029819at2759"/>
<dbReference type="PANTHER" id="PTHR35546">
    <property type="entry name" value="F-BOX PROTEIN INTERACTION DOMAIN PROTEIN-RELATED"/>
    <property type="match status" value="1"/>
</dbReference>
<organism evidence="2 3">
    <name type="scientific">Microthlaspi erraticum</name>
    <dbReference type="NCBI Taxonomy" id="1685480"/>
    <lineage>
        <taxon>Eukaryota</taxon>
        <taxon>Viridiplantae</taxon>
        <taxon>Streptophyta</taxon>
        <taxon>Embryophyta</taxon>
        <taxon>Tracheophyta</taxon>
        <taxon>Spermatophyta</taxon>
        <taxon>Magnoliopsida</taxon>
        <taxon>eudicotyledons</taxon>
        <taxon>Gunneridae</taxon>
        <taxon>Pentapetalae</taxon>
        <taxon>rosids</taxon>
        <taxon>malvids</taxon>
        <taxon>Brassicales</taxon>
        <taxon>Brassicaceae</taxon>
        <taxon>Coluteocarpeae</taxon>
        <taxon>Microthlaspi</taxon>
    </lineage>
</organism>
<dbReference type="Pfam" id="PF00646">
    <property type="entry name" value="F-box"/>
    <property type="match status" value="1"/>
</dbReference>
<dbReference type="PANTHER" id="PTHR35546:SF25">
    <property type="entry name" value="F-BOX DOMAIN-CONTAINING PROTEIN"/>
    <property type="match status" value="1"/>
</dbReference>
<evidence type="ECO:0000313" key="3">
    <source>
        <dbReference type="Proteomes" id="UP000467841"/>
    </source>
</evidence>
<dbReference type="InterPro" id="IPR001810">
    <property type="entry name" value="F-box_dom"/>
</dbReference>
<gene>
    <name evidence="2" type="ORF">MERR_LOCUS19318</name>
</gene>
<protein>
    <recommendedName>
        <fullName evidence="1">F-box domain-containing protein</fullName>
    </recommendedName>
</protein>
<name>A0A6D2IZH5_9BRAS</name>
<dbReference type="EMBL" id="CACVBM020001117">
    <property type="protein sequence ID" value="CAA7032083.1"/>
    <property type="molecule type" value="Genomic_DNA"/>
</dbReference>
<dbReference type="AlphaFoldDB" id="A0A6D2IZH5"/>
<reference evidence="2" key="1">
    <citation type="submission" date="2020-01" db="EMBL/GenBank/DDBJ databases">
        <authorList>
            <person name="Mishra B."/>
        </authorList>
    </citation>
    <scope>NUCLEOTIDE SEQUENCE [LARGE SCALE GENOMIC DNA]</scope>
</reference>
<dbReference type="InterPro" id="IPR055290">
    <property type="entry name" value="At3g26010-like"/>
</dbReference>
<comment type="caution">
    <text evidence="2">The sequence shown here is derived from an EMBL/GenBank/DDBJ whole genome shotgun (WGS) entry which is preliminary data.</text>
</comment>
<dbReference type="Proteomes" id="UP000467841">
    <property type="component" value="Unassembled WGS sequence"/>
</dbReference>
<evidence type="ECO:0000313" key="2">
    <source>
        <dbReference type="EMBL" id="CAA7032083.1"/>
    </source>
</evidence>
<dbReference type="SUPFAM" id="SSF50965">
    <property type="entry name" value="Galactose oxidase, central domain"/>
    <property type="match status" value="1"/>
</dbReference>
<dbReference type="SMART" id="SM00256">
    <property type="entry name" value="FBOX"/>
    <property type="match status" value="1"/>
</dbReference>
<feature type="domain" description="F-box" evidence="1">
    <location>
        <begin position="5"/>
        <end position="44"/>
    </location>
</feature>
<keyword evidence="3" id="KW-1185">Reference proteome</keyword>